<evidence type="ECO:0000313" key="3">
    <source>
        <dbReference type="Proteomes" id="UP001279734"/>
    </source>
</evidence>
<dbReference type="AlphaFoldDB" id="A0AAD3Y4C5"/>
<name>A0AAD3Y4C5_NEPGR</name>
<protein>
    <submittedName>
        <fullName evidence="2">Uncharacterized protein</fullName>
    </submittedName>
</protein>
<sequence length="137" mass="15240">MNYRVQFGGGAWASPFCHNMGCWKNSLHGNGARGFLLAARVAEKENPSLRGASVALARLLRVVSHAFLSGRPGSLTARRISLGFFFAFWGTPSFPFFYAWLFGAWYPETAPIYGLRSARIFSFPDSHNTNNKPDFLS</sequence>
<comment type="caution">
    <text evidence="2">The sequence shown here is derived from an EMBL/GenBank/DDBJ whole genome shotgun (WGS) entry which is preliminary data.</text>
</comment>
<evidence type="ECO:0000313" key="2">
    <source>
        <dbReference type="EMBL" id="GMH26879.1"/>
    </source>
</evidence>
<gene>
    <name evidence="2" type="ORF">Nepgr_028722</name>
</gene>
<keyword evidence="1" id="KW-0812">Transmembrane</keyword>
<keyword evidence="1" id="KW-0472">Membrane</keyword>
<keyword evidence="3" id="KW-1185">Reference proteome</keyword>
<feature type="transmembrane region" description="Helical" evidence="1">
    <location>
        <begin position="80"/>
        <end position="101"/>
    </location>
</feature>
<reference evidence="2" key="1">
    <citation type="submission" date="2023-05" db="EMBL/GenBank/DDBJ databases">
        <title>Nepenthes gracilis genome sequencing.</title>
        <authorList>
            <person name="Fukushima K."/>
        </authorList>
    </citation>
    <scope>NUCLEOTIDE SEQUENCE</scope>
    <source>
        <strain evidence="2">SING2019-196</strain>
    </source>
</reference>
<dbReference type="EMBL" id="BSYO01000032">
    <property type="protein sequence ID" value="GMH26879.1"/>
    <property type="molecule type" value="Genomic_DNA"/>
</dbReference>
<proteinExistence type="predicted"/>
<dbReference type="Proteomes" id="UP001279734">
    <property type="component" value="Unassembled WGS sequence"/>
</dbReference>
<organism evidence="2 3">
    <name type="scientific">Nepenthes gracilis</name>
    <name type="common">Slender pitcher plant</name>
    <dbReference type="NCBI Taxonomy" id="150966"/>
    <lineage>
        <taxon>Eukaryota</taxon>
        <taxon>Viridiplantae</taxon>
        <taxon>Streptophyta</taxon>
        <taxon>Embryophyta</taxon>
        <taxon>Tracheophyta</taxon>
        <taxon>Spermatophyta</taxon>
        <taxon>Magnoliopsida</taxon>
        <taxon>eudicotyledons</taxon>
        <taxon>Gunneridae</taxon>
        <taxon>Pentapetalae</taxon>
        <taxon>Caryophyllales</taxon>
        <taxon>Nepenthaceae</taxon>
        <taxon>Nepenthes</taxon>
    </lineage>
</organism>
<accession>A0AAD3Y4C5</accession>
<keyword evidence="1" id="KW-1133">Transmembrane helix</keyword>
<evidence type="ECO:0000256" key="1">
    <source>
        <dbReference type="SAM" id="Phobius"/>
    </source>
</evidence>